<dbReference type="STRING" id="203275.BFO_1628"/>
<dbReference type="Proteomes" id="UP000005436">
    <property type="component" value="Chromosome"/>
</dbReference>
<accession>G8UM70</accession>
<reference evidence="2" key="1">
    <citation type="submission" date="2011-12" db="EMBL/GenBank/DDBJ databases">
        <title>Complete sequence of Tannerella forsythia ATCC 43037.</title>
        <authorList>
            <person name="Dewhirst F."/>
            <person name="Tanner A."/>
            <person name="Izard J."/>
            <person name="Brinkac L."/>
            <person name="Durkin A.S."/>
            <person name="Hostetler J."/>
            <person name="Shetty J."/>
            <person name="Torralba M."/>
            <person name="Gill S."/>
            <person name="Nelson K."/>
        </authorList>
    </citation>
    <scope>NUCLEOTIDE SEQUENCE [LARGE SCALE GENOMIC DNA]</scope>
    <source>
        <strain evidence="2">ATCC 43037 / JCM 10827 / CCUG 33226 / KCTC 5666 / FDC 338</strain>
    </source>
</reference>
<dbReference type="KEGG" id="tfo:BFO_1628"/>
<name>G8UM70_TANFA</name>
<organism evidence="1 2">
    <name type="scientific">Tannerella forsythia (strain ATCC 43037 / JCM 10827 / CCUG 21028 A / KCTC 5666 / FDC 338)</name>
    <name type="common">Bacteroides forsythus</name>
    <dbReference type="NCBI Taxonomy" id="203275"/>
    <lineage>
        <taxon>Bacteria</taxon>
        <taxon>Pseudomonadati</taxon>
        <taxon>Bacteroidota</taxon>
        <taxon>Bacteroidia</taxon>
        <taxon>Bacteroidales</taxon>
        <taxon>Tannerellaceae</taxon>
        <taxon>Tannerella</taxon>
    </lineage>
</organism>
<proteinExistence type="predicted"/>
<dbReference type="PATRIC" id="fig|203275.8.peg.1477"/>
<evidence type="ECO:0000313" key="1">
    <source>
        <dbReference type="EMBL" id="AEW20650.1"/>
    </source>
</evidence>
<keyword evidence="2" id="KW-1185">Reference proteome</keyword>
<evidence type="ECO:0000313" key="2">
    <source>
        <dbReference type="Proteomes" id="UP000005436"/>
    </source>
</evidence>
<dbReference type="AlphaFoldDB" id="G8UM70"/>
<dbReference type="HOGENOM" id="CLU_218104_0_0_10"/>
<dbReference type="EMBL" id="CP003191">
    <property type="protein sequence ID" value="AEW20650.1"/>
    <property type="molecule type" value="Genomic_DNA"/>
</dbReference>
<gene>
    <name evidence="1" type="ordered locus">BFO_1628</name>
</gene>
<sequence length="37" mass="3825">MLNCLLTAVKALKGRINSVQCEALGKKASHLSGGLKA</sequence>
<protein>
    <submittedName>
        <fullName evidence="1">Uncharacterized protein</fullName>
    </submittedName>
</protein>